<evidence type="ECO:0000259" key="2">
    <source>
        <dbReference type="Pfam" id="PF01471"/>
    </source>
</evidence>
<evidence type="ECO:0000313" key="5">
    <source>
        <dbReference type="Proteomes" id="UP000645462"/>
    </source>
</evidence>
<comment type="caution">
    <text evidence="4">The sequence shown here is derived from an EMBL/GenBank/DDBJ whole genome shotgun (WGS) entry which is preliminary data.</text>
</comment>
<evidence type="ECO:0000259" key="3">
    <source>
        <dbReference type="Pfam" id="PF05036"/>
    </source>
</evidence>
<dbReference type="Pfam" id="PF01471">
    <property type="entry name" value="PG_binding_1"/>
    <property type="match status" value="1"/>
</dbReference>
<dbReference type="SUPFAM" id="SSF50494">
    <property type="entry name" value="Trypsin-like serine proteases"/>
    <property type="match status" value="1"/>
</dbReference>
<dbReference type="InterPro" id="IPR007730">
    <property type="entry name" value="SPOR-like_dom"/>
</dbReference>
<dbReference type="SUPFAM" id="SSF47090">
    <property type="entry name" value="PGBD-like"/>
    <property type="match status" value="1"/>
</dbReference>
<sequence length="702" mass="75894">MLLTSAPGVLAQDSAYVQIEAQPNMSAAQDRLYDYASALPDVTGFELGRGWYGIALGPYPRADAERVLLRLLSERMIPSDSYVRDAASYGQRVWRDTSSATTVLPIKEPDASDSPANPPVTQETDLEIPRSERVSTADDLEARQNDTPAAMLDGFYVQIEAQPNLSVAQNRLRDYASALPDVTGFELGRGWYGIALGPYPREEAARVLRQLRVERLIPSDSYIKASDRYGRRIWFAAQDSATVLPITEPAGAVRAEPDRQTATETLRQAQQSEMQLVRQERVALQLALQWAGFHNAAIDGAFGPSTRFAMTAWQQSNGFETTGILTTAQRADLFRQYNAVLDGMDIQTVRDARAGISIDLPLGAVAFDRYDSPFAHFDPTGTVEGARVLLISQPGDRDRLAGLYEIMQTLDIVPLDGPRDRDSDSFTLTGQNASIVSHTEARLEGGAIKGFTLIWPAGDEERRTRILAAMQSSFAPIDGVLDPAVLTEDAPSIDLVAGISLAKPKITASGFFVDRQGAAVTTHTAVANCDRITLNNHGEAEVVLSDPSLGVAVLRTSATIAQTAVAQFRNGTPRLRSEVAVAGYSFGGLLPSAAMTFGHLSNLRGLNDEDTLFRLAINTLQGDAGGPVMDDSGAVIGMLVTDDAGGRQLPGNVNFALNSRTIQQVLSSLAMMPQVSDARDRIHPEDLTQKAAAMTVLVNCWE</sequence>
<dbReference type="Pfam" id="PF05036">
    <property type="entry name" value="SPOR"/>
    <property type="match status" value="1"/>
</dbReference>
<dbReference type="EMBL" id="BMFC01000029">
    <property type="protein sequence ID" value="GGC23669.1"/>
    <property type="molecule type" value="Genomic_DNA"/>
</dbReference>
<protein>
    <submittedName>
        <fullName evidence="4">Peptidoglycan-binding protein</fullName>
    </submittedName>
</protein>
<dbReference type="InterPro" id="IPR043504">
    <property type="entry name" value="Peptidase_S1_PA_chymotrypsin"/>
</dbReference>
<feature type="domain" description="SPOR" evidence="3">
    <location>
        <begin position="154"/>
        <end position="215"/>
    </location>
</feature>
<accession>A0ABQ1LGT5</accession>
<dbReference type="InterPro" id="IPR036366">
    <property type="entry name" value="PGBDSf"/>
</dbReference>
<proteinExistence type="predicted"/>
<organism evidence="4 5">
    <name type="scientific">Marivita lacus</name>
    <dbReference type="NCBI Taxonomy" id="1323742"/>
    <lineage>
        <taxon>Bacteria</taxon>
        <taxon>Pseudomonadati</taxon>
        <taxon>Pseudomonadota</taxon>
        <taxon>Alphaproteobacteria</taxon>
        <taxon>Rhodobacterales</taxon>
        <taxon>Roseobacteraceae</taxon>
        <taxon>Marivita</taxon>
    </lineage>
</organism>
<dbReference type="InterPro" id="IPR002477">
    <property type="entry name" value="Peptidoglycan-bd-like"/>
</dbReference>
<feature type="region of interest" description="Disordered" evidence="1">
    <location>
        <begin position="105"/>
        <end position="142"/>
    </location>
</feature>
<dbReference type="Pfam" id="PF13365">
    <property type="entry name" value="Trypsin_2"/>
    <property type="match status" value="1"/>
</dbReference>
<reference evidence="5" key="1">
    <citation type="journal article" date="2019" name="Int. J. Syst. Evol. Microbiol.">
        <title>The Global Catalogue of Microorganisms (GCM) 10K type strain sequencing project: providing services to taxonomists for standard genome sequencing and annotation.</title>
        <authorList>
            <consortium name="The Broad Institute Genomics Platform"/>
            <consortium name="The Broad Institute Genome Sequencing Center for Infectious Disease"/>
            <person name="Wu L."/>
            <person name="Ma J."/>
        </authorList>
    </citation>
    <scope>NUCLEOTIDE SEQUENCE [LARGE SCALE GENOMIC DNA]</scope>
    <source>
        <strain evidence="5">CGMCC 1.12478</strain>
    </source>
</reference>
<feature type="compositionally biased region" description="Basic and acidic residues" evidence="1">
    <location>
        <begin position="127"/>
        <end position="142"/>
    </location>
</feature>
<gene>
    <name evidence="4" type="ORF">GCM10011363_45230</name>
</gene>
<keyword evidence="5" id="KW-1185">Reference proteome</keyword>
<evidence type="ECO:0000313" key="4">
    <source>
        <dbReference type="EMBL" id="GGC23669.1"/>
    </source>
</evidence>
<dbReference type="InterPro" id="IPR009003">
    <property type="entry name" value="Peptidase_S1_PA"/>
</dbReference>
<evidence type="ECO:0000256" key="1">
    <source>
        <dbReference type="SAM" id="MobiDB-lite"/>
    </source>
</evidence>
<dbReference type="InterPro" id="IPR036365">
    <property type="entry name" value="PGBD-like_sf"/>
</dbReference>
<name>A0ABQ1LGT5_9RHOB</name>
<dbReference type="Gene3D" id="1.10.101.10">
    <property type="entry name" value="PGBD-like superfamily/PGBD"/>
    <property type="match status" value="1"/>
</dbReference>
<dbReference type="Proteomes" id="UP000645462">
    <property type="component" value="Unassembled WGS sequence"/>
</dbReference>
<feature type="domain" description="Peptidoglycan binding-like" evidence="2">
    <location>
        <begin position="279"/>
        <end position="330"/>
    </location>
</feature>
<dbReference type="Gene3D" id="2.40.10.10">
    <property type="entry name" value="Trypsin-like serine proteases"/>
    <property type="match status" value="2"/>
</dbReference>